<evidence type="ECO:0000256" key="4">
    <source>
        <dbReference type="RuleBase" id="RU367022"/>
    </source>
</evidence>
<evidence type="ECO:0000256" key="3">
    <source>
        <dbReference type="ARBA" id="ARBA00023136"/>
    </source>
</evidence>
<comment type="similarity">
    <text evidence="4">Belongs to the copper transporter (Ctr) (TC 1.A.56) family. SLC31A subfamily.</text>
</comment>
<protein>
    <recommendedName>
        <fullName evidence="4">Copper transport protein</fullName>
    </recommendedName>
</protein>
<comment type="subcellular location">
    <subcellularLocation>
        <location evidence="4">Membrane</location>
        <topology evidence="4">Multi-pass membrane protein</topology>
    </subcellularLocation>
</comment>
<gene>
    <name evidence="5" type="ORF">TRIADDRAFT_53435</name>
</gene>
<dbReference type="EMBL" id="DS985242">
    <property type="protein sequence ID" value="EDV27589.1"/>
    <property type="molecule type" value="Genomic_DNA"/>
</dbReference>
<keyword evidence="6" id="KW-1185">Reference proteome</keyword>
<sequence>MALSCVGIFFLAWLYEGLKVFRERWFYNSIQYDRSRKISKITESFSGRCFGDHILQTILHVIQIVLSYFLMLIFMTYNGYLCIAVAAGSGFGYLTFGWLRRTFQDTTEHCH</sequence>
<keyword evidence="4" id="KW-0186">Copper</keyword>
<dbReference type="FunCoup" id="B3RP80">
    <property type="interactions" value="1034"/>
</dbReference>
<dbReference type="Proteomes" id="UP000009022">
    <property type="component" value="Unassembled WGS sequence"/>
</dbReference>
<evidence type="ECO:0000313" key="5">
    <source>
        <dbReference type="EMBL" id="EDV27589.1"/>
    </source>
</evidence>
<dbReference type="CTD" id="6750638"/>
<dbReference type="PANTHER" id="PTHR12483:SF115">
    <property type="entry name" value="COPPER TRANSPORT PROTEIN"/>
    <property type="match status" value="1"/>
</dbReference>
<reference evidence="5 6" key="1">
    <citation type="journal article" date="2008" name="Nature">
        <title>The Trichoplax genome and the nature of placozoans.</title>
        <authorList>
            <person name="Srivastava M."/>
            <person name="Begovic E."/>
            <person name="Chapman J."/>
            <person name="Putnam N.H."/>
            <person name="Hellsten U."/>
            <person name="Kawashima T."/>
            <person name="Kuo A."/>
            <person name="Mitros T."/>
            <person name="Salamov A."/>
            <person name="Carpenter M.L."/>
            <person name="Signorovitch A.Y."/>
            <person name="Moreno M.A."/>
            <person name="Kamm K."/>
            <person name="Grimwood J."/>
            <person name="Schmutz J."/>
            <person name="Shapiro H."/>
            <person name="Grigoriev I.V."/>
            <person name="Buss L.W."/>
            <person name="Schierwater B."/>
            <person name="Dellaporta S.L."/>
            <person name="Rokhsar D.S."/>
        </authorList>
    </citation>
    <scope>NUCLEOTIDE SEQUENCE [LARGE SCALE GENOMIC DNA]</scope>
    <source>
        <strain evidence="5 6">Grell-BS-1999</strain>
    </source>
</reference>
<dbReference type="InParanoid" id="B3RP80"/>
<keyword evidence="4" id="KW-0187">Copper transport</keyword>
<proteinExistence type="inferred from homology"/>
<dbReference type="Pfam" id="PF04145">
    <property type="entry name" value="Ctr"/>
    <property type="match status" value="1"/>
</dbReference>
<name>B3RP80_TRIAD</name>
<evidence type="ECO:0000256" key="1">
    <source>
        <dbReference type="ARBA" id="ARBA00022692"/>
    </source>
</evidence>
<dbReference type="OrthoDB" id="161814at2759"/>
<keyword evidence="3 4" id="KW-0472">Membrane</keyword>
<dbReference type="PhylomeDB" id="B3RP80"/>
<keyword evidence="1 4" id="KW-0812">Transmembrane</keyword>
<feature type="transmembrane region" description="Helical" evidence="4">
    <location>
        <begin position="80"/>
        <end position="99"/>
    </location>
</feature>
<dbReference type="eggNOG" id="KOG3386">
    <property type="taxonomic scope" value="Eukaryota"/>
</dbReference>
<dbReference type="RefSeq" id="XP_002109423.1">
    <property type="nucleotide sequence ID" value="XM_002109387.1"/>
</dbReference>
<dbReference type="OMA" id="HAMSFHF"/>
<accession>B3RP80</accession>
<dbReference type="HOGENOM" id="CLU_079690_2_3_1"/>
<dbReference type="GO" id="GO:0016020">
    <property type="term" value="C:membrane"/>
    <property type="evidence" value="ECO:0007669"/>
    <property type="project" value="UniProtKB-SubCell"/>
</dbReference>
<evidence type="ECO:0000256" key="2">
    <source>
        <dbReference type="ARBA" id="ARBA00022989"/>
    </source>
</evidence>
<keyword evidence="2 4" id="KW-1133">Transmembrane helix</keyword>
<dbReference type="STRING" id="10228.B3RP80"/>
<dbReference type="PANTHER" id="PTHR12483">
    <property type="entry name" value="SOLUTE CARRIER FAMILY 31 COPPER TRANSPORTERS"/>
    <property type="match status" value="1"/>
</dbReference>
<dbReference type="KEGG" id="tad:TRIADDRAFT_53435"/>
<organism evidence="5 6">
    <name type="scientific">Trichoplax adhaerens</name>
    <name type="common">Trichoplax reptans</name>
    <dbReference type="NCBI Taxonomy" id="10228"/>
    <lineage>
        <taxon>Eukaryota</taxon>
        <taxon>Metazoa</taxon>
        <taxon>Placozoa</taxon>
        <taxon>Uniplacotomia</taxon>
        <taxon>Trichoplacea</taxon>
        <taxon>Trichoplacidae</taxon>
        <taxon>Trichoplax</taxon>
    </lineage>
</organism>
<keyword evidence="4" id="KW-0406">Ion transport</keyword>
<dbReference type="GO" id="GO:0005375">
    <property type="term" value="F:copper ion transmembrane transporter activity"/>
    <property type="evidence" value="ECO:0007669"/>
    <property type="project" value="UniProtKB-UniRule"/>
</dbReference>
<dbReference type="InterPro" id="IPR007274">
    <property type="entry name" value="Cop_transporter"/>
</dbReference>
<dbReference type="GeneID" id="6750638"/>
<evidence type="ECO:0000313" key="6">
    <source>
        <dbReference type="Proteomes" id="UP000009022"/>
    </source>
</evidence>
<keyword evidence="4" id="KW-0813">Transport</keyword>
<dbReference type="AlphaFoldDB" id="B3RP80"/>